<name>A0A8K0XXC9_9ENTR</name>
<organism evidence="2 3">
    <name type="scientific">Tenebrionibacter intestinalis</name>
    <dbReference type="NCBI Taxonomy" id="2799638"/>
    <lineage>
        <taxon>Bacteria</taxon>
        <taxon>Pseudomonadati</taxon>
        <taxon>Pseudomonadota</taxon>
        <taxon>Gammaproteobacteria</taxon>
        <taxon>Enterobacterales</taxon>
        <taxon>Enterobacteriaceae</taxon>
        <taxon>Tenebrionibacter/Tenebrionicola group</taxon>
        <taxon>Tenebrionibacter</taxon>
    </lineage>
</organism>
<keyword evidence="3" id="KW-1185">Reference proteome</keyword>
<protein>
    <submittedName>
        <fullName evidence="2">Uncharacterized protein</fullName>
    </submittedName>
</protein>
<keyword evidence="1" id="KW-0472">Membrane</keyword>
<evidence type="ECO:0000313" key="2">
    <source>
        <dbReference type="EMBL" id="MBK4716460.1"/>
    </source>
</evidence>
<keyword evidence="1" id="KW-1133">Transmembrane helix</keyword>
<evidence type="ECO:0000256" key="1">
    <source>
        <dbReference type="SAM" id="Phobius"/>
    </source>
</evidence>
<reference evidence="2" key="1">
    <citation type="submission" date="2021-01" db="EMBL/GenBank/DDBJ databases">
        <title>Intestinitalea alba gen. nov., sp. nov., a novel genus of the family Enterobacteriaceae, isolated from the gut of the plastic-eating mealworm Tenebrio molitor L.</title>
        <authorList>
            <person name="Yang Y."/>
        </authorList>
    </citation>
    <scope>NUCLEOTIDE SEQUENCE</scope>
    <source>
        <strain evidence="2">BIT-L3</strain>
    </source>
</reference>
<dbReference type="EMBL" id="JAEPBH010000040">
    <property type="protein sequence ID" value="MBK4716460.1"/>
    <property type="molecule type" value="Genomic_DNA"/>
</dbReference>
<sequence length="106" mass="12047">MFRVSQGRRQALLRWSDLKCRYRLPIIAFIFSLIGSIGWSAFYHHSLFMQAEKARVAALSKTRQQQTLDELLARQQALSGQAQVQADARAPLRGLQQKNSMAETAL</sequence>
<dbReference type="AlphaFoldDB" id="A0A8K0XXC9"/>
<keyword evidence="1" id="KW-0812">Transmembrane</keyword>
<accession>A0A8K0XXC9</accession>
<gene>
    <name evidence="2" type="ORF">JJB97_14210</name>
</gene>
<proteinExistence type="predicted"/>
<comment type="caution">
    <text evidence="2">The sequence shown here is derived from an EMBL/GenBank/DDBJ whole genome shotgun (WGS) entry which is preliminary data.</text>
</comment>
<feature type="transmembrane region" description="Helical" evidence="1">
    <location>
        <begin position="21"/>
        <end position="42"/>
    </location>
</feature>
<dbReference type="RefSeq" id="WP_238714670.1">
    <property type="nucleotide sequence ID" value="NZ_JAEPBH010000040.1"/>
</dbReference>
<evidence type="ECO:0000313" key="3">
    <source>
        <dbReference type="Proteomes" id="UP000659047"/>
    </source>
</evidence>
<dbReference type="Proteomes" id="UP000659047">
    <property type="component" value="Unassembled WGS sequence"/>
</dbReference>